<organism evidence="2 3">
    <name type="scientific">Caerostris darwini</name>
    <dbReference type="NCBI Taxonomy" id="1538125"/>
    <lineage>
        <taxon>Eukaryota</taxon>
        <taxon>Metazoa</taxon>
        <taxon>Ecdysozoa</taxon>
        <taxon>Arthropoda</taxon>
        <taxon>Chelicerata</taxon>
        <taxon>Arachnida</taxon>
        <taxon>Araneae</taxon>
        <taxon>Araneomorphae</taxon>
        <taxon>Entelegynae</taxon>
        <taxon>Araneoidea</taxon>
        <taxon>Araneidae</taxon>
        <taxon>Caerostris</taxon>
    </lineage>
</organism>
<dbReference type="GO" id="GO:0016020">
    <property type="term" value="C:membrane"/>
    <property type="evidence" value="ECO:0007669"/>
    <property type="project" value="InterPro"/>
</dbReference>
<feature type="domain" description="Neurotransmitter-gated ion-channel ligand-binding" evidence="1">
    <location>
        <begin position="63"/>
        <end position="106"/>
    </location>
</feature>
<dbReference type="SUPFAM" id="SSF63712">
    <property type="entry name" value="Nicotinic receptor ligand binding domain-like"/>
    <property type="match status" value="1"/>
</dbReference>
<gene>
    <name evidence="2" type="primary">AVEN_234300_1</name>
    <name evidence="2" type="ORF">CDAR_63201</name>
</gene>
<comment type="caution">
    <text evidence="2">The sequence shown here is derived from an EMBL/GenBank/DDBJ whole genome shotgun (WGS) entry which is preliminary data.</text>
</comment>
<reference evidence="2 3" key="1">
    <citation type="submission" date="2021-06" db="EMBL/GenBank/DDBJ databases">
        <title>Caerostris darwini draft genome.</title>
        <authorList>
            <person name="Kono N."/>
            <person name="Arakawa K."/>
        </authorList>
    </citation>
    <scope>NUCLEOTIDE SEQUENCE [LARGE SCALE GENOMIC DNA]</scope>
</reference>
<dbReference type="Proteomes" id="UP001054837">
    <property type="component" value="Unassembled WGS sequence"/>
</dbReference>
<dbReference type="InterPro" id="IPR006202">
    <property type="entry name" value="Neur_chan_lig-bd"/>
</dbReference>
<evidence type="ECO:0000259" key="1">
    <source>
        <dbReference type="Pfam" id="PF02931"/>
    </source>
</evidence>
<dbReference type="GO" id="GO:0005230">
    <property type="term" value="F:extracellular ligand-gated monoatomic ion channel activity"/>
    <property type="evidence" value="ECO:0007669"/>
    <property type="project" value="InterPro"/>
</dbReference>
<accession>A0AAV4VXW9</accession>
<keyword evidence="3" id="KW-1185">Reference proteome</keyword>
<dbReference type="Gene3D" id="2.70.170.10">
    <property type="entry name" value="Neurotransmitter-gated ion-channel ligand-binding domain"/>
    <property type="match status" value="1"/>
</dbReference>
<dbReference type="Pfam" id="PF02931">
    <property type="entry name" value="Neur_chan_LBD"/>
    <property type="match status" value="1"/>
</dbReference>
<dbReference type="AlphaFoldDB" id="A0AAV4VXW9"/>
<evidence type="ECO:0000313" key="3">
    <source>
        <dbReference type="Proteomes" id="UP001054837"/>
    </source>
</evidence>
<dbReference type="EMBL" id="BPLQ01013850">
    <property type="protein sequence ID" value="GIY75306.1"/>
    <property type="molecule type" value="Genomic_DNA"/>
</dbReference>
<name>A0AAV4VXW9_9ARAC</name>
<proteinExistence type="predicted"/>
<protein>
    <submittedName>
        <fullName evidence="2">Neur_chan_LBD domain-containing protein</fullName>
    </submittedName>
</protein>
<sequence length="115" mass="12957">MIESGSRFDGYFDSEFQRLSSIARMSSIWLNSWRFIAPRAPISGRTRYKQLTSNSDSAQGPHEKRLLNDLLSNYNVLERPVANESEPLLISFGLTLQQIIDVVSNTSLALPAIHC</sequence>
<evidence type="ECO:0000313" key="2">
    <source>
        <dbReference type="EMBL" id="GIY75306.1"/>
    </source>
</evidence>
<dbReference type="InterPro" id="IPR036734">
    <property type="entry name" value="Neur_chan_lig-bd_sf"/>
</dbReference>